<dbReference type="SUPFAM" id="SSF144122">
    <property type="entry name" value="Tim10-like"/>
    <property type="match status" value="1"/>
</dbReference>
<dbReference type="EMBL" id="HE573027">
    <property type="protein sequence ID" value="CCC53072.1"/>
    <property type="molecule type" value="Genomic_DNA"/>
</dbReference>
<accession>G0UB85</accession>
<dbReference type="InterPro" id="IPR035427">
    <property type="entry name" value="Tim10-like_dom_sf"/>
</dbReference>
<evidence type="ECO:0000313" key="1">
    <source>
        <dbReference type="EMBL" id="CCC53072.1"/>
    </source>
</evidence>
<dbReference type="VEuPathDB" id="TriTrypDB:TvY486_1105560"/>
<sequence>MAQPSPAWREEFETMKEMQEDRMNFANNMTCHERCVRNYWLNNFYGPEYRCMRNCLEKLNQVSIITNIILRKHDGDKP</sequence>
<name>G0UB85_TRYVY</name>
<reference evidence="1" key="1">
    <citation type="journal article" date="2012" name="Proc. Natl. Acad. Sci. U.S.A.">
        <title>Antigenic diversity is generated by distinct evolutionary mechanisms in African trypanosome species.</title>
        <authorList>
            <person name="Jackson A.P."/>
            <person name="Berry A."/>
            <person name="Aslett M."/>
            <person name="Allison H.C."/>
            <person name="Burton P."/>
            <person name="Vavrova-Anderson J."/>
            <person name="Brown R."/>
            <person name="Browne H."/>
            <person name="Corton N."/>
            <person name="Hauser H."/>
            <person name="Gamble J."/>
            <person name="Gilderthorp R."/>
            <person name="Marcello L."/>
            <person name="McQuillan J."/>
            <person name="Otto T.D."/>
            <person name="Quail M.A."/>
            <person name="Sanders M.J."/>
            <person name="van Tonder A."/>
            <person name="Ginger M.L."/>
            <person name="Field M.C."/>
            <person name="Barry J.D."/>
            <person name="Hertz-Fowler C."/>
            <person name="Berriman M."/>
        </authorList>
    </citation>
    <scope>NUCLEOTIDE SEQUENCE</scope>
    <source>
        <strain evidence="1">Y486</strain>
    </source>
</reference>
<proteinExistence type="predicted"/>
<dbReference type="AlphaFoldDB" id="G0UB85"/>
<organism evidence="1">
    <name type="scientific">Trypanosoma vivax (strain Y486)</name>
    <dbReference type="NCBI Taxonomy" id="1055687"/>
    <lineage>
        <taxon>Eukaryota</taxon>
        <taxon>Discoba</taxon>
        <taxon>Euglenozoa</taxon>
        <taxon>Kinetoplastea</taxon>
        <taxon>Metakinetoplastina</taxon>
        <taxon>Trypanosomatida</taxon>
        <taxon>Trypanosomatidae</taxon>
        <taxon>Trypanosoma</taxon>
        <taxon>Duttonella</taxon>
    </lineage>
</organism>
<evidence type="ECO:0008006" key="2">
    <source>
        <dbReference type="Google" id="ProtNLM"/>
    </source>
</evidence>
<dbReference type="Gene3D" id="1.10.287.810">
    <property type="entry name" value="Mitochondrial import inner membrane translocase subunit tim13 like domains"/>
    <property type="match status" value="1"/>
</dbReference>
<protein>
    <recommendedName>
        <fullName evidence="2">Mitochondrial translocase subunit</fullName>
    </recommendedName>
</protein>
<gene>
    <name evidence="1" type="ORF">TVY486_1105560</name>
</gene>